<feature type="compositionally biased region" description="Acidic residues" evidence="7">
    <location>
        <begin position="374"/>
        <end position="396"/>
    </location>
</feature>
<dbReference type="GO" id="GO:0000707">
    <property type="term" value="P:meiotic DNA recombinase assembly"/>
    <property type="evidence" value="ECO:0007669"/>
    <property type="project" value="TreeGrafter"/>
</dbReference>
<dbReference type="CDD" id="cd01393">
    <property type="entry name" value="RecA-like"/>
    <property type="match status" value="1"/>
</dbReference>
<dbReference type="OrthoDB" id="5957327at2759"/>
<protein>
    <recommendedName>
        <fullName evidence="8">RecA family profile 1 domain-containing protein</fullName>
    </recommendedName>
</protein>
<keyword evidence="10" id="KW-1185">Reference proteome</keyword>
<evidence type="ECO:0000256" key="4">
    <source>
        <dbReference type="ARBA" id="ARBA00022840"/>
    </source>
</evidence>
<dbReference type="PANTHER" id="PTHR46239:SF1">
    <property type="entry name" value="DNA REPAIR PROTEIN RAD51 HOMOLOG 3"/>
    <property type="match status" value="1"/>
</dbReference>
<dbReference type="Pfam" id="PF00154">
    <property type="entry name" value="RecA_N"/>
    <property type="match status" value="1"/>
</dbReference>
<evidence type="ECO:0000256" key="7">
    <source>
        <dbReference type="SAM" id="MobiDB-lite"/>
    </source>
</evidence>
<comment type="caution">
    <text evidence="9">The sequence shown here is derived from an EMBL/GenBank/DDBJ whole genome shotgun (WGS) entry which is preliminary data.</text>
</comment>
<dbReference type="STRING" id="1849047.A0A3D8Q8Z2"/>
<keyword evidence="2" id="KW-0547">Nucleotide-binding</keyword>
<evidence type="ECO:0000313" key="9">
    <source>
        <dbReference type="EMBL" id="RDW58098.1"/>
    </source>
</evidence>
<evidence type="ECO:0000256" key="1">
    <source>
        <dbReference type="ARBA" id="ARBA00004123"/>
    </source>
</evidence>
<dbReference type="Gene3D" id="3.40.50.300">
    <property type="entry name" value="P-loop containing nucleotide triphosphate hydrolases"/>
    <property type="match status" value="1"/>
</dbReference>
<dbReference type="SUPFAM" id="SSF52540">
    <property type="entry name" value="P-loop containing nucleoside triphosphate hydrolases"/>
    <property type="match status" value="1"/>
</dbReference>
<dbReference type="GO" id="GO:0005524">
    <property type="term" value="F:ATP binding"/>
    <property type="evidence" value="ECO:0007669"/>
    <property type="project" value="UniProtKB-KW"/>
</dbReference>
<dbReference type="InterPro" id="IPR049428">
    <property type="entry name" value="RecA-like_N"/>
</dbReference>
<proteinExistence type="predicted"/>
<feature type="compositionally biased region" description="Polar residues" evidence="7">
    <location>
        <begin position="12"/>
        <end position="30"/>
    </location>
</feature>
<evidence type="ECO:0000256" key="6">
    <source>
        <dbReference type="ARBA" id="ARBA00023242"/>
    </source>
</evidence>
<reference evidence="9 10" key="1">
    <citation type="journal article" date="2018" name="IMA Fungus">
        <title>IMA Genome-F 9: Draft genome sequence of Annulohypoxylon stygium, Aspergillus mulundensis, Berkeleyomyces basicola (syn. Thielaviopsis basicola), Ceratocystis smalleyi, two Cercospora beticola strains, Coleophoma cylindrospora, Fusarium fracticaudum, Phialophora cf. hyalina, and Morchella septimelata.</title>
        <authorList>
            <person name="Wingfield B.D."/>
            <person name="Bills G.F."/>
            <person name="Dong Y."/>
            <person name="Huang W."/>
            <person name="Nel W.J."/>
            <person name="Swalarsk-Parry B.S."/>
            <person name="Vaghefi N."/>
            <person name="Wilken P.M."/>
            <person name="An Z."/>
            <person name="de Beer Z.W."/>
            <person name="De Vos L."/>
            <person name="Chen L."/>
            <person name="Duong T.A."/>
            <person name="Gao Y."/>
            <person name="Hammerbacher A."/>
            <person name="Kikkert J.R."/>
            <person name="Li Y."/>
            <person name="Li H."/>
            <person name="Li K."/>
            <person name="Li Q."/>
            <person name="Liu X."/>
            <person name="Ma X."/>
            <person name="Naidoo K."/>
            <person name="Pethybridge S.J."/>
            <person name="Sun J."/>
            <person name="Steenkamp E.T."/>
            <person name="van der Nest M.A."/>
            <person name="van Wyk S."/>
            <person name="Wingfield M.J."/>
            <person name="Xiong C."/>
            <person name="Yue Q."/>
            <person name="Zhang X."/>
        </authorList>
    </citation>
    <scope>NUCLEOTIDE SEQUENCE [LARGE SCALE GENOMIC DNA]</scope>
    <source>
        <strain evidence="9 10">BP6252</strain>
    </source>
</reference>
<evidence type="ECO:0000259" key="8">
    <source>
        <dbReference type="PROSITE" id="PS50162"/>
    </source>
</evidence>
<sequence length="461" mass="49264">MDYQSIHGHDVSNFSSSPPRTGPLSSIASSPLTKISDRMPTVSAAQALQDLKTSPTRCLSTGLALLDAVLQNQDGDATIPGGVSRGKVTEVYGPPGVGKTALGMQMAASVLHAGKSVIWVDAAHPLPGPRFSQILTSHQTSHPVSSEDKLSESTVSELLQNLTHFSTPTLAHFIALLCHSSTNFPASETSLIVIDSFSTLISNAFPRTVDASATPKKPGAPNPGARKFPILQYIINALSKLAATRNIAIVVLSQCVTKMQPGSGAFLVPAINTTAWDQGLCCRVALFRDWGWEQEGNEGNSKISNQVRFAEVVKAEGITAPNGRGRLVAFAIDENGLQPLAIPITLPISALPQNPIDTSPVLPRKRKFSAADLEVPDSEGEDDEDYGWGEQDEETVPEMPPQWQGSEDILVPAPRDLEEEEDGEDEEEEEEDEDEAVERLGVVGGNVPEVDDSEDELAAGH</sequence>
<dbReference type="GO" id="GO:0005657">
    <property type="term" value="C:replication fork"/>
    <property type="evidence" value="ECO:0007669"/>
    <property type="project" value="TreeGrafter"/>
</dbReference>
<keyword evidence="6" id="KW-0539">Nucleus</keyword>
<organism evidence="9 10">
    <name type="scientific">Coleophoma cylindrospora</name>
    <dbReference type="NCBI Taxonomy" id="1849047"/>
    <lineage>
        <taxon>Eukaryota</taxon>
        <taxon>Fungi</taxon>
        <taxon>Dikarya</taxon>
        <taxon>Ascomycota</taxon>
        <taxon>Pezizomycotina</taxon>
        <taxon>Leotiomycetes</taxon>
        <taxon>Helotiales</taxon>
        <taxon>Dermateaceae</taxon>
        <taxon>Coleophoma</taxon>
    </lineage>
</organism>
<comment type="subcellular location">
    <subcellularLocation>
        <location evidence="1">Nucleus</location>
    </subcellularLocation>
</comment>
<evidence type="ECO:0000256" key="3">
    <source>
        <dbReference type="ARBA" id="ARBA00022763"/>
    </source>
</evidence>
<feature type="region of interest" description="Disordered" evidence="7">
    <location>
        <begin position="368"/>
        <end position="461"/>
    </location>
</feature>
<evidence type="ECO:0000313" key="10">
    <source>
        <dbReference type="Proteomes" id="UP000256645"/>
    </source>
</evidence>
<feature type="domain" description="RecA family profile 1" evidence="8">
    <location>
        <begin position="55"/>
        <end position="255"/>
    </location>
</feature>
<evidence type="ECO:0000256" key="2">
    <source>
        <dbReference type="ARBA" id="ARBA00022741"/>
    </source>
</evidence>
<keyword evidence="5" id="KW-0234">DNA repair</keyword>
<feature type="compositionally biased region" description="Acidic residues" evidence="7">
    <location>
        <begin position="417"/>
        <end position="436"/>
    </location>
</feature>
<dbReference type="GO" id="GO:0033063">
    <property type="term" value="C:Rad51B-Rad51C-Rad51D-XRCC2 complex"/>
    <property type="evidence" value="ECO:0007669"/>
    <property type="project" value="TreeGrafter"/>
</dbReference>
<dbReference type="Proteomes" id="UP000256645">
    <property type="component" value="Unassembled WGS sequence"/>
</dbReference>
<dbReference type="GO" id="GO:0033065">
    <property type="term" value="C:Rad51C-XRCC3 complex"/>
    <property type="evidence" value="ECO:0007669"/>
    <property type="project" value="TreeGrafter"/>
</dbReference>
<dbReference type="AlphaFoldDB" id="A0A3D8Q8Z2"/>
<dbReference type="InterPro" id="IPR052093">
    <property type="entry name" value="HR_Repair_Mediator"/>
</dbReference>
<dbReference type="PANTHER" id="PTHR46239">
    <property type="entry name" value="DNA REPAIR PROTEIN RAD51 HOMOLOG 3 RAD51C"/>
    <property type="match status" value="1"/>
</dbReference>
<keyword evidence="4" id="KW-0067">ATP-binding</keyword>
<name>A0A3D8Q8Z2_9HELO</name>
<dbReference type="InterPro" id="IPR020588">
    <property type="entry name" value="RecA_ATP-bd"/>
</dbReference>
<dbReference type="GO" id="GO:0140664">
    <property type="term" value="F:ATP-dependent DNA damage sensor activity"/>
    <property type="evidence" value="ECO:0007669"/>
    <property type="project" value="InterPro"/>
</dbReference>
<dbReference type="InterPro" id="IPR027417">
    <property type="entry name" value="P-loop_NTPase"/>
</dbReference>
<accession>A0A3D8Q8Z2</accession>
<dbReference type="GO" id="GO:0008821">
    <property type="term" value="F:crossover junction DNA endonuclease activity"/>
    <property type="evidence" value="ECO:0007669"/>
    <property type="project" value="TreeGrafter"/>
</dbReference>
<dbReference type="EMBL" id="PDLM01000018">
    <property type="protein sequence ID" value="RDW58098.1"/>
    <property type="molecule type" value="Genomic_DNA"/>
</dbReference>
<dbReference type="GO" id="GO:0000400">
    <property type="term" value="F:four-way junction DNA binding"/>
    <property type="evidence" value="ECO:0007669"/>
    <property type="project" value="TreeGrafter"/>
</dbReference>
<evidence type="ECO:0000256" key="5">
    <source>
        <dbReference type="ARBA" id="ARBA00023204"/>
    </source>
</evidence>
<gene>
    <name evidence="9" type="ORF">BP6252_13509</name>
</gene>
<keyword evidence="3" id="KW-0227">DNA damage</keyword>
<dbReference type="GO" id="GO:0007131">
    <property type="term" value="P:reciprocal meiotic recombination"/>
    <property type="evidence" value="ECO:0007669"/>
    <property type="project" value="TreeGrafter"/>
</dbReference>
<feature type="compositionally biased region" description="Acidic residues" evidence="7">
    <location>
        <begin position="449"/>
        <end position="461"/>
    </location>
</feature>
<feature type="region of interest" description="Disordered" evidence="7">
    <location>
        <begin position="1"/>
        <end position="30"/>
    </location>
</feature>
<dbReference type="PROSITE" id="PS50162">
    <property type="entry name" value="RECA_2"/>
    <property type="match status" value="1"/>
</dbReference>